<comment type="caution">
    <text evidence="9">Lacks conserved residue(s) required for the propagation of feature annotation.</text>
</comment>
<keyword evidence="7 9" id="KW-0811">Translocation</keyword>
<comment type="similarity">
    <text evidence="9">Belongs to the SecE/SEC61-gamma family.</text>
</comment>
<dbReference type="Proteomes" id="UP000295937">
    <property type="component" value="Unassembled WGS sequence"/>
</dbReference>
<proteinExistence type="inferred from homology"/>
<dbReference type="PANTHER" id="PTHR33910">
    <property type="entry name" value="PROTEIN TRANSLOCASE SUBUNIT SECE"/>
    <property type="match status" value="1"/>
</dbReference>
<keyword evidence="2 9" id="KW-0813">Transport</keyword>
<sequence>MSNNNEAKVNLFGLETAKWLIILILLLVAIIGNYYYQETTLYLRMIAIVILFIISSWILLSTKQGKKILVFTRESKAEIKKVVWPTYQETFRITLIVIAVTTIMSLILWGLDNIVVRMVSFITGLRLF</sequence>
<keyword evidence="5 9" id="KW-0653">Protein transport</keyword>
<comment type="caution">
    <text evidence="10">The sequence shown here is derived from an EMBL/GenBank/DDBJ whole genome shotgun (WGS) entry which is preliminary data.</text>
</comment>
<dbReference type="GO" id="GO:0043952">
    <property type="term" value="P:protein transport by the Sec complex"/>
    <property type="evidence" value="ECO:0007669"/>
    <property type="project" value="UniProtKB-UniRule"/>
</dbReference>
<comment type="function">
    <text evidence="9">Essential subunit of the Sec protein translocation channel SecYEG. Clamps together the 2 halves of SecY. May contact the channel plug during translocation.</text>
</comment>
<dbReference type="InterPro" id="IPR038379">
    <property type="entry name" value="SecE_sf"/>
</dbReference>
<evidence type="ECO:0000256" key="2">
    <source>
        <dbReference type="ARBA" id="ARBA00022448"/>
    </source>
</evidence>
<dbReference type="GO" id="GO:0008320">
    <property type="term" value="F:protein transmembrane transporter activity"/>
    <property type="evidence" value="ECO:0007669"/>
    <property type="project" value="UniProtKB-UniRule"/>
</dbReference>
<protein>
    <recommendedName>
        <fullName evidence="9">Protein translocase subunit SecE</fullName>
    </recommendedName>
</protein>
<evidence type="ECO:0000256" key="7">
    <source>
        <dbReference type="ARBA" id="ARBA00023010"/>
    </source>
</evidence>
<keyword evidence="8 9" id="KW-0472">Membrane</keyword>
<evidence type="ECO:0000256" key="4">
    <source>
        <dbReference type="ARBA" id="ARBA00022692"/>
    </source>
</evidence>
<dbReference type="GO" id="GO:0065002">
    <property type="term" value="P:intracellular protein transmembrane transport"/>
    <property type="evidence" value="ECO:0007669"/>
    <property type="project" value="UniProtKB-UniRule"/>
</dbReference>
<feature type="transmembrane region" description="Helical" evidence="9">
    <location>
        <begin position="41"/>
        <end position="60"/>
    </location>
</feature>
<evidence type="ECO:0000256" key="3">
    <source>
        <dbReference type="ARBA" id="ARBA00022475"/>
    </source>
</evidence>
<dbReference type="AlphaFoldDB" id="A0A2P5T348"/>
<reference evidence="10 11" key="1">
    <citation type="journal article" date="2018" name="Genome Biol. Evol.">
        <title>Cladogenesis and Genomic Streamlining in Extracellular Endosymbionts of Tropical Stink Bugs.</title>
        <authorList>
            <person name="Otero-Bravo A."/>
            <person name="Goffredi S."/>
            <person name="Sabree Z.L."/>
        </authorList>
    </citation>
    <scope>NUCLEOTIDE SEQUENCE [LARGE SCALE GENOMIC DNA]</scope>
    <source>
        <strain evidence="10 11">SoEO</strain>
    </source>
</reference>
<organism evidence="10 11">
    <name type="scientific">Candidatus Pantoea edessiphila</name>
    <dbReference type="NCBI Taxonomy" id="2044610"/>
    <lineage>
        <taxon>Bacteria</taxon>
        <taxon>Pseudomonadati</taxon>
        <taxon>Pseudomonadota</taxon>
        <taxon>Gammaproteobacteria</taxon>
        <taxon>Enterobacterales</taxon>
        <taxon>Erwiniaceae</taxon>
        <taxon>Pantoea</taxon>
    </lineage>
</organism>
<dbReference type="InterPro" id="IPR005807">
    <property type="entry name" value="SecE_bac"/>
</dbReference>
<dbReference type="InterPro" id="IPR001901">
    <property type="entry name" value="Translocase_SecE/Sec61-g"/>
</dbReference>
<dbReference type="Pfam" id="PF00584">
    <property type="entry name" value="SecE"/>
    <property type="match status" value="1"/>
</dbReference>
<name>A0A2P5T348_9GAMM</name>
<dbReference type="PROSITE" id="PS01067">
    <property type="entry name" value="SECE_SEC61G"/>
    <property type="match status" value="1"/>
</dbReference>
<dbReference type="OrthoDB" id="9806365at2"/>
<dbReference type="HAMAP" id="MF_00422">
    <property type="entry name" value="SecE"/>
    <property type="match status" value="1"/>
</dbReference>
<feature type="transmembrane region" description="Helical" evidence="9">
    <location>
        <begin position="90"/>
        <end position="111"/>
    </location>
</feature>
<evidence type="ECO:0000313" key="11">
    <source>
        <dbReference type="Proteomes" id="UP000295937"/>
    </source>
</evidence>
<dbReference type="PRINTS" id="PR01650">
    <property type="entry name" value="SECETRNLCASE"/>
</dbReference>
<evidence type="ECO:0000256" key="8">
    <source>
        <dbReference type="ARBA" id="ARBA00023136"/>
    </source>
</evidence>
<feature type="transmembrane region" description="Helical" evidence="9">
    <location>
        <begin position="12"/>
        <end position="35"/>
    </location>
</feature>
<dbReference type="GO" id="GO:0006605">
    <property type="term" value="P:protein targeting"/>
    <property type="evidence" value="ECO:0007669"/>
    <property type="project" value="UniProtKB-UniRule"/>
</dbReference>
<dbReference type="EMBL" id="PDKR01000001">
    <property type="protein sequence ID" value="PPI88962.1"/>
    <property type="molecule type" value="Genomic_DNA"/>
</dbReference>
<keyword evidence="4 9" id="KW-0812">Transmembrane</keyword>
<evidence type="ECO:0000256" key="1">
    <source>
        <dbReference type="ARBA" id="ARBA00004370"/>
    </source>
</evidence>
<evidence type="ECO:0000256" key="5">
    <source>
        <dbReference type="ARBA" id="ARBA00022927"/>
    </source>
</evidence>
<dbReference type="PANTHER" id="PTHR33910:SF1">
    <property type="entry name" value="PROTEIN TRANSLOCASE SUBUNIT SECE"/>
    <property type="match status" value="1"/>
</dbReference>
<dbReference type="RefSeq" id="WP_136132389.1">
    <property type="nucleotide sequence ID" value="NZ_PDKR01000001.1"/>
</dbReference>
<comment type="subunit">
    <text evidence="9">Component of the Sec protein translocase complex. Heterotrimer consisting of SecY, SecE and SecG subunits. The heterotrimers can form oligomers, although 1 heterotrimer is thought to be able to translocate proteins. Interacts with the ribosome. Interacts with SecDF, and other proteins may be involved. Interacts with SecA.</text>
</comment>
<accession>A0A2P5T348</accession>
<evidence type="ECO:0000313" key="10">
    <source>
        <dbReference type="EMBL" id="PPI88962.1"/>
    </source>
</evidence>
<dbReference type="Gene3D" id="1.20.5.1030">
    <property type="entry name" value="Preprotein translocase secy subunit"/>
    <property type="match status" value="1"/>
</dbReference>
<evidence type="ECO:0000256" key="6">
    <source>
        <dbReference type="ARBA" id="ARBA00022989"/>
    </source>
</evidence>
<gene>
    <name evidence="9" type="primary">secE</name>
    <name evidence="10" type="ORF">CRV09_01525</name>
</gene>
<dbReference type="NCBIfam" id="NF004372">
    <property type="entry name" value="PRK05740.1-2"/>
    <property type="match status" value="1"/>
</dbReference>
<evidence type="ECO:0000256" key="9">
    <source>
        <dbReference type="HAMAP-Rule" id="MF_00422"/>
    </source>
</evidence>
<keyword evidence="6 9" id="KW-1133">Transmembrane helix</keyword>
<dbReference type="GO" id="GO:0009306">
    <property type="term" value="P:protein secretion"/>
    <property type="evidence" value="ECO:0007669"/>
    <property type="project" value="UniProtKB-UniRule"/>
</dbReference>
<comment type="subcellular location">
    <subcellularLocation>
        <location evidence="1">Membrane</location>
    </subcellularLocation>
</comment>
<dbReference type="GO" id="GO:0005886">
    <property type="term" value="C:plasma membrane"/>
    <property type="evidence" value="ECO:0007669"/>
    <property type="project" value="UniProtKB-UniRule"/>
</dbReference>
<dbReference type="NCBIfam" id="TIGR00964">
    <property type="entry name" value="secE_bact"/>
    <property type="match status" value="1"/>
</dbReference>
<keyword evidence="3 9" id="KW-1003">Cell membrane</keyword>